<evidence type="ECO:0000313" key="2">
    <source>
        <dbReference type="EMBL" id="MPC95292.1"/>
    </source>
</evidence>
<feature type="region of interest" description="Disordered" evidence="1">
    <location>
        <begin position="82"/>
        <end position="113"/>
    </location>
</feature>
<evidence type="ECO:0000313" key="3">
    <source>
        <dbReference type="Proteomes" id="UP000324222"/>
    </source>
</evidence>
<gene>
    <name evidence="2" type="ORF">E2C01_090495</name>
</gene>
<comment type="caution">
    <text evidence="2">The sequence shown here is derived from an EMBL/GenBank/DDBJ whole genome shotgun (WGS) entry which is preliminary data.</text>
</comment>
<dbReference type="Proteomes" id="UP000324222">
    <property type="component" value="Unassembled WGS sequence"/>
</dbReference>
<protein>
    <submittedName>
        <fullName evidence="2">Uncharacterized protein</fullName>
    </submittedName>
</protein>
<organism evidence="2 3">
    <name type="scientific">Portunus trituberculatus</name>
    <name type="common">Swimming crab</name>
    <name type="synonym">Neptunus trituberculatus</name>
    <dbReference type="NCBI Taxonomy" id="210409"/>
    <lineage>
        <taxon>Eukaryota</taxon>
        <taxon>Metazoa</taxon>
        <taxon>Ecdysozoa</taxon>
        <taxon>Arthropoda</taxon>
        <taxon>Crustacea</taxon>
        <taxon>Multicrustacea</taxon>
        <taxon>Malacostraca</taxon>
        <taxon>Eumalacostraca</taxon>
        <taxon>Eucarida</taxon>
        <taxon>Decapoda</taxon>
        <taxon>Pleocyemata</taxon>
        <taxon>Brachyura</taxon>
        <taxon>Eubrachyura</taxon>
        <taxon>Portunoidea</taxon>
        <taxon>Portunidae</taxon>
        <taxon>Portuninae</taxon>
        <taxon>Portunus</taxon>
    </lineage>
</organism>
<proteinExistence type="predicted"/>
<name>A0A5B7JGR4_PORTR</name>
<reference evidence="2 3" key="1">
    <citation type="submission" date="2019-05" db="EMBL/GenBank/DDBJ databases">
        <title>Another draft genome of Portunus trituberculatus and its Hox gene families provides insights of decapod evolution.</title>
        <authorList>
            <person name="Jeong J.-H."/>
            <person name="Song I."/>
            <person name="Kim S."/>
            <person name="Choi T."/>
            <person name="Kim D."/>
            <person name="Ryu S."/>
            <person name="Kim W."/>
        </authorList>
    </citation>
    <scope>NUCLEOTIDE SEQUENCE [LARGE SCALE GENOMIC DNA]</scope>
    <source>
        <tissue evidence="2">Muscle</tissue>
    </source>
</reference>
<evidence type="ECO:0000256" key="1">
    <source>
        <dbReference type="SAM" id="MobiDB-lite"/>
    </source>
</evidence>
<dbReference type="EMBL" id="VSRR010101653">
    <property type="protein sequence ID" value="MPC95292.1"/>
    <property type="molecule type" value="Genomic_DNA"/>
</dbReference>
<dbReference type="AlphaFoldDB" id="A0A5B7JGR4"/>
<sequence length="113" mass="12400">MATFTVPRVRVKCVQRPSHQCWPASWARHSLYIYDRPTGSPVRGSRGPTTASQREWRAGVCVSTLGDHPPAFVHPQRPCDHEAKGGSCLTGTAKGGSVERVKRSTILPPLQIQ</sequence>
<keyword evidence="3" id="KW-1185">Reference proteome</keyword>
<accession>A0A5B7JGR4</accession>